<protein>
    <submittedName>
        <fullName evidence="2">Hydrolethalus syndrome 1</fullName>
    </submittedName>
</protein>
<name>A0A1A8IP30_NOTKU</name>
<organism evidence="2">
    <name type="scientific">Nothobranchius kuhntae</name>
    <name type="common">Beira killifish</name>
    <dbReference type="NCBI Taxonomy" id="321403"/>
    <lineage>
        <taxon>Eukaryota</taxon>
        <taxon>Metazoa</taxon>
        <taxon>Chordata</taxon>
        <taxon>Craniata</taxon>
        <taxon>Vertebrata</taxon>
        <taxon>Euteleostomi</taxon>
        <taxon>Actinopterygii</taxon>
        <taxon>Neopterygii</taxon>
        <taxon>Teleostei</taxon>
        <taxon>Neoteleostei</taxon>
        <taxon>Acanthomorphata</taxon>
        <taxon>Ovalentaria</taxon>
        <taxon>Atherinomorphae</taxon>
        <taxon>Cyprinodontiformes</taxon>
        <taxon>Nothobranchiidae</taxon>
        <taxon>Nothobranchius</taxon>
    </lineage>
</organism>
<evidence type="ECO:0000313" key="2">
    <source>
        <dbReference type="EMBL" id="SBQ99029.1"/>
    </source>
</evidence>
<feature type="non-terminal residue" evidence="2">
    <location>
        <position position="1"/>
    </location>
</feature>
<dbReference type="EMBL" id="HAED01012635">
    <property type="protein sequence ID" value="SBQ99029.1"/>
    <property type="molecule type" value="Transcribed_RNA"/>
</dbReference>
<accession>A0A1A8IP30</accession>
<dbReference type="AlphaFoldDB" id="A0A1A8IP30"/>
<sequence>TEHQEDRSCGQVSTEHQEDRSCGQVSSVQEDLGNVQTSRGEGQECSPHGDKGKTCVPASSGKYVLTLCS</sequence>
<evidence type="ECO:0000256" key="1">
    <source>
        <dbReference type="SAM" id="MobiDB-lite"/>
    </source>
</evidence>
<reference evidence="2" key="1">
    <citation type="submission" date="2016-05" db="EMBL/GenBank/DDBJ databases">
        <authorList>
            <person name="Lavstsen T."/>
            <person name="Jespersen J.S."/>
        </authorList>
    </citation>
    <scope>NUCLEOTIDE SEQUENCE</scope>
    <source>
        <tissue evidence="2">Brain</tissue>
    </source>
</reference>
<reference evidence="2" key="2">
    <citation type="submission" date="2016-06" db="EMBL/GenBank/DDBJ databases">
        <title>The genome of a short-lived fish provides insights into sex chromosome evolution and the genetic control of aging.</title>
        <authorList>
            <person name="Reichwald K."/>
            <person name="Felder M."/>
            <person name="Petzold A."/>
            <person name="Koch P."/>
            <person name="Groth M."/>
            <person name="Platzer M."/>
        </authorList>
    </citation>
    <scope>NUCLEOTIDE SEQUENCE</scope>
    <source>
        <tissue evidence="2">Brain</tissue>
    </source>
</reference>
<proteinExistence type="predicted"/>
<feature type="region of interest" description="Disordered" evidence="1">
    <location>
        <begin position="1"/>
        <end position="56"/>
    </location>
</feature>
<gene>
    <name evidence="2" type="primary">HYLS1</name>
</gene>
<feature type="compositionally biased region" description="Polar residues" evidence="1">
    <location>
        <begin position="23"/>
        <end position="40"/>
    </location>
</feature>